<dbReference type="EMBL" id="BAABCN010000002">
    <property type="protein sequence ID" value="GAA3861732.1"/>
    <property type="molecule type" value="Genomic_DNA"/>
</dbReference>
<sequence>MKTGTRLAAYGLGLVVAFGGAFGIAGAVVPDSAVTEWMEGAKVNGHEEGHDSTSAGSGSATGSETEIATAVAAAVKGLSLGIDGYLLSPVEAPAAVGEFGELSFQIQDASGASVTEYETSHDRDMHLIVVRSDGSQFRHVHPVLDESTGTWSLPWEWVEAGSYRVFADFTLADASALTLTRTVQVAGEFVPVVPQPIRVDQVDEFTVSLDGEMVAGSPRELAITVTRGGEPVTTLEPYLGAFGHLVALREGDLAFLHVHADGEEPVAGDTAGPQIVFAAEAPTAGRYLVYLDFQVDGEVHTAEFVLDAALDPAPGAATTSDGSTSTGSPTHPEGH</sequence>
<comment type="caution">
    <text evidence="2">The sequence shown here is derived from an EMBL/GenBank/DDBJ whole genome shotgun (WGS) entry which is preliminary data.</text>
</comment>
<feature type="region of interest" description="Disordered" evidence="1">
    <location>
        <begin position="313"/>
        <end position="335"/>
    </location>
</feature>
<proteinExistence type="predicted"/>
<reference evidence="3" key="1">
    <citation type="journal article" date="2019" name="Int. J. Syst. Evol. Microbiol.">
        <title>The Global Catalogue of Microorganisms (GCM) 10K type strain sequencing project: providing services to taxonomists for standard genome sequencing and annotation.</title>
        <authorList>
            <consortium name="The Broad Institute Genomics Platform"/>
            <consortium name="The Broad Institute Genome Sequencing Center for Infectious Disease"/>
            <person name="Wu L."/>
            <person name="Ma J."/>
        </authorList>
    </citation>
    <scope>NUCLEOTIDE SEQUENCE [LARGE SCALE GENOMIC DNA]</scope>
    <source>
        <strain evidence="3">JCM 17021</strain>
    </source>
</reference>
<accession>A0ABP7K0X6</accession>
<name>A0ABP7K0X6_9MICO</name>
<protein>
    <recommendedName>
        <fullName evidence="4">Heavy-metal-associated domain-containing protein</fullName>
    </recommendedName>
</protein>
<gene>
    <name evidence="2" type="ORF">GCM10022381_02530</name>
</gene>
<keyword evidence="3" id="KW-1185">Reference proteome</keyword>
<organism evidence="2 3">
    <name type="scientific">Leifsonia kafniensis</name>
    <dbReference type="NCBI Taxonomy" id="475957"/>
    <lineage>
        <taxon>Bacteria</taxon>
        <taxon>Bacillati</taxon>
        <taxon>Actinomycetota</taxon>
        <taxon>Actinomycetes</taxon>
        <taxon>Micrococcales</taxon>
        <taxon>Microbacteriaceae</taxon>
        <taxon>Leifsonia</taxon>
    </lineage>
</organism>
<evidence type="ECO:0000313" key="3">
    <source>
        <dbReference type="Proteomes" id="UP001501803"/>
    </source>
</evidence>
<dbReference type="RefSeq" id="WP_345061494.1">
    <property type="nucleotide sequence ID" value="NZ_BAABCN010000002.1"/>
</dbReference>
<evidence type="ECO:0000256" key="1">
    <source>
        <dbReference type="SAM" id="MobiDB-lite"/>
    </source>
</evidence>
<evidence type="ECO:0000313" key="2">
    <source>
        <dbReference type="EMBL" id="GAA3861732.1"/>
    </source>
</evidence>
<evidence type="ECO:0008006" key="4">
    <source>
        <dbReference type="Google" id="ProtNLM"/>
    </source>
</evidence>
<dbReference type="Proteomes" id="UP001501803">
    <property type="component" value="Unassembled WGS sequence"/>
</dbReference>